<comment type="subcellular location">
    <subcellularLocation>
        <location evidence="1 7">Cell membrane</location>
        <topology evidence="1 7">Multi-pass membrane protein</topology>
    </subcellularLocation>
</comment>
<accession>A0ABU2CID2</accession>
<dbReference type="PANTHER" id="PTHR43744">
    <property type="entry name" value="ABC TRANSPORTER PERMEASE PROTEIN MG189-RELATED-RELATED"/>
    <property type="match status" value="1"/>
</dbReference>
<feature type="transmembrane region" description="Helical" evidence="7">
    <location>
        <begin position="203"/>
        <end position="225"/>
    </location>
</feature>
<keyword evidence="2 7" id="KW-0813">Transport</keyword>
<sequence length="297" mass="32263">MSTTLTTTAEASPAATIAPVRRRRATRPARAALYAALVALALVYVVPLLWALSSSFKDRSDIFAFPPTLWPESATLGNYTTLLATQPFWSWMLMSTVIAVVSTAATVFLCSLAGFGFAKYEFRGKNLLFDVMFSSMAIPFAVIVVPLFILVAKLGLANPFFALVVPWVAPAFGIFMMRQYTEQSVPDEILDAARIDGCSEFRAFLTVVFPLLRPAVGALAVWSFLNSYNNLLWPLVIVAEPEFYTVPLGLQALFGAEGRQYDLVMAGSVLAAVPALIVFFVLRKQLVNGLTAGAVKG</sequence>
<dbReference type="PANTHER" id="PTHR43744:SF2">
    <property type="entry name" value="ARABINOOLIGOSACCHARIDES TRANSPORT SYSTEM PERMEASE PROTEIN ARAQ"/>
    <property type="match status" value="1"/>
</dbReference>
<dbReference type="InterPro" id="IPR000515">
    <property type="entry name" value="MetI-like"/>
</dbReference>
<evidence type="ECO:0000313" key="9">
    <source>
        <dbReference type="EMBL" id="MDR7381090.1"/>
    </source>
</evidence>
<evidence type="ECO:0000256" key="7">
    <source>
        <dbReference type="RuleBase" id="RU363032"/>
    </source>
</evidence>
<feature type="domain" description="ABC transmembrane type-1" evidence="8">
    <location>
        <begin position="92"/>
        <end position="282"/>
    </location>
</feature>
<protein>
    <submittedName>
        <fullName evidence="9">ABC-type glycerol-3-phosphate transport system permease component</fullName>
    </submittedName>
</protein>
<feature type="transmembrane region" description="Helical" evidence="7">
    <location>
        <begin position="156"/>
        <end position="175"/>
    </location>
</feature>
<dbReference type="Proteomes" id="UP001183585">
    <property type="component" value="Unassembled WGS sequence"/>
</dbReference>
<dbReference type="Gene3D" id="1.10.3720.10">
    <property type="entry name" value="MetI-like"/>
    <property type="match status" value="1"/>
</dbReference>
<feature type="transmembrane region" description="Helical" evidence="7">
    <location>
        <begin position="127"/>
        <end position="150"/>
    </location>
</feature>
<comment type="similarity">
    <text evidence="7">Belongs to the binding-protein-dependent transport system permease family.</text>
</comment>
<evidence type="ECO:0000256" key="3">
    <source>
        <dbReference type="ARBA" id="ARBA00022475"/>
    </source>
</evidence>
<dbReference type="PROSITE" id="PS50928">
    <property type="entry name" value="ABC_TM1"/>
    <property type="match status" value="1"/>
</dbReference>
<keyword evidence="3" id="KW-1003">Cell membrane</keyword>
<evidence type="ECO:0000256" key="4">
    <source>
        <dbReference type="ARBA" id="ARBA00022692"/>
    </source>
</evidence>
<keyword evidence="4 7" id="KW-0812">Transmembrane</keyword>
<dbReference type="SUPFAM" id="SSF161098">
    <property type="entry name" value="MetI-like"/>
    <property type="match status" value="1"/>
</dbReference>
<dbReference type="RefSeq" id="WP_274997677.1">
    <property type="nucleotide sequence ID" value="NZ_JAJQQP010000017.1"/>
</dbReference>
<evidence type="ECO:0000313" key="10">
    <source>
        <dbReference type="Proteomes" id="UP001183585"/>
    </source>
</evidence>
<proteinExistence type="inferred from homology"/>
<evidence type="ECO:0000256" key="6">
    <source>
        <dbReference type="ARBA" id="ARBA00023136"/>
    </source>
</evidence>
<feature type="transmembrane region" description="Helical" evidence="7">
    <location>
        <begin position="31"/>
        <end position="52"/>
    </location>
</feature>
<evidence type="ECO:0000256" key="1">
    <source>
        <dbReference type="ARBA" id="ARBA00004651"/>
    </source>
</evidence>
<gene>
    <name evidence="9" type="ORF">J2S48_000605</name>
</gene>
<dbReference type="InterPro" id="IPR035906">
    <property type="entry name" value="MetI-like_sf"/>
</dbReference>
<keyword evidence="5 7" id="KW-1133">Transmembrane helix</keyword>
<dbReference type="EMBL" id="JAVDYE010000001">
    <property type="protein sequence ID" value="MDR7381090.1"/>
    <property type="molecule type" value="Genomic_DNA"/>
</dbReference>
<reference evidence="9 10" key="1">
    <citation type="submission" date="2023-07" db="EMBL/GenBank/DDBJ databases">
        <title>Sequencing the genomes of 1000 actinobacteria strains.</title>
        <authorList>
            <person name="Klenk H.-P."/>
        </authorList>
    </citation>
    <scope>NUCLEOTIDE SEQUENCE [LARGE SCALE GENOMIC DNA]</scope>
    <source>
        <strain evidence="9 10">DSM 45554</strain>
    </source>
</reference>
<dbReference type="CDD" id="cd06261">
    <property type="entry name" value="TM_PBP2"/>
    <property type="match status" value="1"/>
</dbReference>
<feature type="transmembrane region" description="Helical" evidence="7">
    <location>
        <begin position="263"/>
        <end position="282"/>
    </location>
</feature>
<name>A0ABU2CID2_9MICO</name>
<feature type="transmembrane region" description="Helical" evidence="7">
    <location>
        <begin position="88"/>
        <end position="115"/>
    </location>
</feature>
<comment type="caution">
    <text evidence="9">The sequence shown here is derived from an EMBL/GenBank/DDBJ whole genome shotgun (WGS) entry which is preliminary data.</text>
</comment>
<evidence type="ECO:0000256" key="2">
    <source>
        <dbReference type="ARBA" id="ARBA00022448"/>
    </source>
</evidence>
<dbReference type="Pfam" id="PF00528">
    <property type="entry name" value="BPD_transp_1"/>
    <property type="match status" value="1"/>
</dbReference>
<keyword evidence="10" id="KW-1185">Reference proteome</keyword>
<keyword evidence="6 7" id="KW-0472">Membrane</keyword>
<evidence type="ECO:0000259" key="8">
    <source>
        <dbReference type="PROSITE" id="PS50928"/>
    </source>
</evidence>
<organism evidence="9 10">
    <name type="scientific">Promicromonospora iranensis</name>
    <dbReference type="NCBI Taxonomy" id="1105144"/>
    <lineage>
        <taxon>Bacteria</taxon>
        <taxon>Bacillati</taxon>
        <taxon>Actinomycetota</taxon>
        <taxon>Actinomycetes</taxon>
        <taxon>Micrococcales</taxon>
        <taxon>Promicromonosporaceae</taxon>
        <taxon>Promicromonospora</taxon>
    </lineage>
</organism>
<evidence type="ECO:0000256" key="5">
    <source>
        <dbReference type="ARBA" id="ARBA00022989"/>
    </source>
</evidence>